<reference evidence="2 3" key="1">
    <citation type="journal article" date="2024" name="G3 (Bethesda)">
        <title>Genome assembly of Hibiscus sabdariffa L. provides insights into metabolisms of medicinal natural products.</title>
        <authorList>
            <person name="Kim T."/>
        </authorList>
    </citation>
    <scope>NUCLEOTIDE SEQUENCE [LARGE SCALE GENOMIC DNA]</scope>
    <source>
        <strain evidence="2">TK-2024</strain>
        <tissue evidence="2">Old leaves</tissue>
    </source>
</reference>
<gene>
    <name evidence="2" type="ORF">V6N12_060316</name>
</gene>
<evidence type="ECO:0000313" key="3">
    <source>
        <dbReference type="Proteomes" id="UP001472677"/>
    </source>
</evidence>
<comment type="caution">
    <text evidence="2">The sequence shown here is derived from an EMBL/GenBank/DDBJ whole genome shotgun (WGS) entry which is preliminary data.</text>
</comment>
<sequence length="68" mass="7411">MQRKCLEWAVSAKQIHSLLYGGKKKAAFYQSAHLQKLPTPVSAPLSPPGDGEQGFSQPAGPYKGRENE</sequence>
<keyword evidence="3" id="KW-1185">Reference proteome</keyword>
<name>A0ABR2D6U5_9ROSI</name>
<evidence type="ECO:0000313" key="2">
    <source>
        <dbReference type="EMBL" id="KAK8529537.1"/>
    </source>
</evidence>
<feature type="region of interest" description="Disordered" evidence="1">
    <location>
        <begin position="38"/>
        <end position="68"/>
    </location>
</feature>
<organism evidence="2 3">
    <name type="scientific">Hibiscus sabdariffa</name>
    <name type="common">roselle</name>
    <dbReference type="NCBI Taxonomy" id="183260"/>
    <lineage>
        <taxon>Eukaryota</taxon>
        <taxon>Viridiplantae</taxon>
        <taxon>Streptophyta</taxon>
        <taxon>Embryophyta</taxon>
        <taxon>Tracheophyta</taxon>
        <taxon>Spermatophyta</taxon>
        <taxon>Magnoliopsida</taxon>
        <taxon>eudicotyledons</taxon>
        <taxon>Gunneridae</taxon>
        <taxon>Pentapetalae</taxon>
        <taxon>rosids</taxon>
        <taxon>malvids</taxon>
        <taxon>Malvales</taxon>
        <taxon>Malvaceae</taxon>
        <taxon>Malvoideae</taxon>
        <taxon>Hibiscus</taxon>
    </lineage>
</organism>
<evidence type="ECO:0000256" key="1">
    <source>
        <dbReference type="SAM" id="MobiDB-lite"/>
    </source>
</evidence>
<accession>A0ABR2D6U5</accession>
<protein>
    <submittedName>
        <fullName evidence="2">Uncharacterized protein</fullName>
    </submittedName>
</protein>
<dbReference type="EMBL" id="JBBPBM010000036">
    <property type="protein sequence ID" value="KAK8529537.1"/>
    <property type="molecule type" value="Genomic_DNA"/>
</dbReference>
<dbReference type="Proteomes" id="UP001472677">
    <property type="component" value="Unassembled WGS sequence"/>
</dbReference>
<proteinExistence type="predicted"/>